<keyword evidence="3 7" id="KW-0812">Transmembrane</keyword>
<evidence type="ECO:0000256" key="7">
    <source>
        <dbReference type="SAM" id="Phobius"/>
    </source>
</evidence>
<evidence type="ECO:0000313" key="11">
    <source>
        <dbReference type="Proteomes" id="UP000297031"/>
    </source>
</evidence>
<dbReference type="Pfam" id="PF12704">
    <property type="entry name" value="MacB_PCD"/>
    <property type="match status" value="1"/>
</dbReference>
<feature type="transmembrane region" description="Helical" evidence="7">
    <location>
        <begin position="387"/>
        <end position="412"/>
    </location>
</feature>
<dbReference type="PANTHER" id="PTHR30572:SF4">
    <property type="entry name" value="ABC TRANSPORTER PERMEASE YTRF"/>
    <property type="match status" value="1"/>
</dbReference>
<feature type="transmembrane region" description="Helical" evidence="7">
    <location>
        <begin position="36"/>
        <end position="57"/>
    </location>
</feature>
<evidence type="ECO:0000259" key="8">
    <source>
        <dbReference type="Pfam" id="PF02687"/>
    </source>
</evidence>
<evidence type="ECO:0000256" key="2">
    <source>
        <dbReference type="ARBA" id="ARBA00022475"/>
    </source>
</evidence>
<gene>
    <name evidence="10" type="ORF">E7746_10295</name>
</gene>
<dbReference type="InterPro" id="IPR025857">
    <property type="entry name" value="MacB_PCD"/>
</dbReference>
<feature type="transmembrane region" description="Helical" evidence="7">
    <location>
        <begin position="306"/>
        <end position="326"/>
    </location>
</feature>
<dbReference type="InterPro" id="IPR050250">
    <property type="entry name" value="Macrolide_Exporter_MacB"/>
</dbReference>
<keyword evidence="4 7" id="KW-1133">Transmembrane helix</keyword>
<comment type="similarity">
    <text evidence="6">Belongs to the ABC-4 integral membrane protein family.</text>
</comment>
<feature type="domain" description="MacB-like periplasmic core" evidence="9">
    <location>
        <begin position="138"/>
        <end position="257"/>
    </location>
</feature>
<evidence type="ECO:0000259" key="9">
    <source>
        <dbReference type="Pfam" id="PF12704"/>
    </source>
</evidence>
<protein>
    <submittedName>
        <fullName evidence="10">FtsX-like permease family protein</fullName>
    </submittedName>
</protein>
<proteinExistence type="inferred from homology"/>
<evidence type="ECO:0000313" key="10">
    <source>
        <dbReference type="EMBL" id="QCD36241.1"/>
    </source>
</evidence>
<dbReference type="GO" id="GO:0005886">
    <property type="term" value="C:plasma membrane"/>
    <property type="evidence" value="ECO:0007669"/>
    <property type="project" value="UniProtKB-SubCell"/>
</dbReference>
<evidence type="ECO:0000256" key="4">
    <source>
        <dbReference type="ARBA" id="ARBA00022989"/>
    </source>
</evidence>
<dbReference type="Pfam" id="PF02687">
    <property type="entry name" value="FtsX"/>
    <property type="match status" value="1"/>
</dbReference>
<evidence type="ECO:0000256" key="3">
    <source>
        <dbReference type="ARBA" id="ARBA00022692"/>
    </source>
</evidence>
<accession>A0A4P7VP82</accession>
<keyword evidence="5 7" id="KW-0472">Membrane</keyword>
<keyword evidence="11" id="KW-1185">Reference proteome</keyword>
<dbReference type="OrthoDB" id="1097311at2"/>
<reference evidence="10 11" key="1">
    <citation type="submission" date="2019-02" db="EMBL/GenBank/DDBJ databases">
        <title>Isolation and identification of novel species under the genus Muribaculum.</title>
        <authorList>
            <person name="Miyake S."/>
            <person name="Ding Y."/>
            <person name="Low A."/>
            <person name="Soh M."/>
            <person name="Seedorf H."/>
        </authorList>
    </citation>
    <scope>NUCLEOTIDE SEQUENCE [LARGE SCALE GENOMIC DNA]</scope>
    <source>
        <strain evidence="10 11">TLL-A4</strain>
    </source>
</reference>
<feature type="transmembrane region" description="Helical" evidence="7">
    <location>
        <begin position="347"/>
        <end position="375"/>
    </location>
</feature>
<organism evidence="10 11">
    <name type="scientific">Muribaculum gordoncarteri</name>
    <dbReference type="NCBI Taxonomy" id="2530390"/>
    <lineage>
        <taxon>Bacteria</taxon>
        <taxon>Pseudomonadati</taxon>
        <taxon>Bacteroidota</taxon>
        <taxon>Bacteroidia</taxon>
        <taxon>Bacteroidales</taxon>
        <taxon>Muribaculaceae</taxon>
        <taxon>Muribaculum</taxon>
    </lineage>
</organism>
<evidence type="ECO:0000256" key="5">
    <source>
        <dbReference type="ARBA" id="ARBA00023136"/>
    </source>
</evidence>
<comment type="subcellular location">
    <subcellularLocation>
        <location evidence="1">Cell membrane</location>
        <topology evidence="1">Multi-pass membrane protein</topology>
    </subcellularLocation>
</comment>
<feature type="domain" description="ABC3 transporter permease C-terminal" evidence="8">
    <location>
        <begin position="307"/>
        <end position="423"/>
    </location>
</feature>
<dbReference type="InterPro" id="IPR003838">
    <property type="entry name" value="ABC3_permease_C"/>
</dbReference>
<evidence type="ECO:0000256" key="1">
    <source>
        <dbReference type="ARBA" id="ARBA00004651"/>
    </source>
</evidence>
<dbReference type="GO" id="GO:0022857">
    <property type="term" value="F:transmembrane transporter activity"/>
    <property type="evidence" value="ECO:0007669"/>
    <property type="project" value="TreeGrafter"/>
</dbReference>
<evidence type="ECO:0000256" key="6">
    <source>
        <dbReference type="ARBA" id="ARBA00038076"/>
    </source>
</evidence>
<dbReference type="EMBL" id="CP039393">
    <property type="protein sequence ID" value="QCD36241.1"/>
    <property type="molecule type" value="Genomic_DNA"/>
</dbReference>
<dbReference type="Proteomes" id="UP000297031">
    <property type="component" value="Chromosome"/>
</dbReference>
<dbReference type="PANTHER" id="PTHR30572">
    <property type="entry name" value="MEMBRANE COMPONENT OF TRANSPORTER-RELATED"/>
    <property type="match status" value="1"/>
</dbReference>
<keyword evidence="2" id="KW-1003">Cell membrane</keyword>
<sequence length="430" mass="49174">MDVDSPQYCNNLERRRVTIMFNQVLKQLWNARRSNAWIWAVLLVVSVLLWFALDIIYNYEAAARKPLGYDVDGLYNIELRYNWTTNADSTLDEDNRTIYNLIKDYPLVDKICYYRGDEPFSDNRMYEGFTPHSDSTFTVSTFIRLVSPEFFDVYNVKPIYGSIDSEHWSQGEYPVPVVMTRELADSVFGDASRAVGKTCYNPYYLMANISTNYKVVAVVADQKPFGYSRYEKMIYMPNQPEALPYSNIVVSVKPENRATFAEKFYADMRQPLERGVFYLLGAEPLSARKEAYDLSHGTVNYLNTTYIFIAFFMFMVFLIVLGSFMMRTRRRRCEIGVRMAMGSSRRMVMLQLMGEGLLLLALALLPALVVALNIINADITVNTLTDMSALLFIVTFGTAALLLALVIVAAIYPSARKAMNLDPAETLHDE</sequence>
<name>A0A4P7VP82_9BACT</name>
<dbReference type="KEGG" id="mgod:E7746_10295"/>
<dbReference type="AlphaFoldDB" id="A0A4P7VP82"/>